<accession>A0ABP6IGZ5</accession>
<gene>
    <name evidence="2" type="ORF">GCM10010517_33650</name>
</gene>
<name>A0ABP6IGZ5_9ACTN</name>
<protein>
    <submittedName>
        <fullName evidence="2">Uncharacterized protein</fullName>
    </submittedName>
</protein>
<sequence>MTDRGRPWKPDRGRSSVAPFYGIGRCSRPQADGKRVGRECCTCSGRRLPVAGRRLTGLLPGGRLTGSICPEGDTWSRAGPGAG</sequence>
<feature type="region of interest" description="Disordered" evidence="1">
    <location>
        <begin position="1"/>
        <end position="20"/>
    </location>
</feature>
<proteinExistence type="predicted"/>
<keyword evidence="3" id="KW-1185">Reference proteome</keyword>
<organism evidence="2 3">
    <name type="scientific">Streptosporangium fragile</name>
    <dbReference type="NCBI Taxonomy" id="46186"/>
    <lineage>
        <taxon>Bacteria</taxon>
        <taxon>Bacillati</taxon>
        <taxon>Actinomycetota</taxon>
        <taxon>Actinomycetes</taxon>
        <taxon>Streptosporangiales</taxon>
        <taxon>Streptosporangiaceae</taxon>
        <taxon>Streptosporangium</taxon>
    </lineage>
</organism>
<feature type="compositionally biased region" description="Basic and acidic residues" evidence="1">
    <location>
        <begin position="1"/>
        <end position="14"/>
    </location>
</feature>
<dbReference type="EMBL" id="BAAAVI010000021">
    <property type="protein sequence ID" value="GAA2873148.1"/>
    <property type="molecule type" value="Genomic_DNA"/>
</dbReference>
<evidence type="ECO:0000256" key="1">
    <source>
        <dbReference type="SAM" id="MobiDB-lite"/>
    </source>
</evidence>
<reference evidence="3" key="1">
    <citation type="journal article" date="2019" name="Int. J. Syst. Evol. Microbiol.">
        <title>The Global Catalogue of Microorganisms (GCM) 10K type strain sequencing project: providing services to taxonomists for standard genome sequencing and annotation.</title>
        <authorList>
            <consortium name="The Broad Institute Genomics Platform"/>
            <consortium name="The Broad Institute Genome Sequencing Center for Infectious Disease"/>
            <person name="Wu L."/>
            <person name="Ma J."/>
        </authorList>
    </citation>
    <scope>NUCLEOTIDE SEQUENCE [LARGE SCALE GENOMIC DNA]</scope>
    <source>
        <strain evidence="3">JCM 6242</strain>
    </source>
</reference>
<dbReference type="Proteomes" id="UP001500831">
    <property type="component" value="Unassembled WGS sequence"/>
</dbReference>
<comment type="caution">
    <text evidence="2">The sequence shown here is derived from an EMBL/GenBank/DDBJ whole genome shotgun (WGS) entry which is preliminary data.</text>
</comment>
<evidence type="ECO:0000313" key="3">
    <source>
        <dbReference type="Proteomes" id="UP001500831"/>
    </source>
</evidence>
<evidence type="ECO:0000313" key="2">
    <source>
        <dbReference type="EMBL" id="GAA2873148.1"/>
    </source>
</evidence>